<dbReference type="OrthoDB" id="2382149at2"/>
<dbReference type="RefSeq" id="WP_148978658.1">
    <property type="nucleotide sequence ID" value="NZ_JBNIKO010000006.1"/>
</dbReference>
<comment type="similarity">
    <text evidence="1">Belongs to the GerPA/GerPF family.</text>
</comment>
<comment type="caution">
    <text evidence="3">The sequence shown here is derived from an EMBL/GenBank/DDBJ whole genome shotgun (WGS) entry which is preliminary data.</text>
</comment>
<dbReference type="Proteomes" id="UP000324517">
    <property type="component" value="Unassembled WGS sequence"/>
</dbReference>
<name>A0A5D4TDQ3_9BACI</name>
<accession>A0A5D4TDQ3</accession>
<sequence>MPSIIGPVKVTNVGDGIINFGDTFYISPKRTGKTTEGSGGSNTGNVVNTNSGLNATNVIDPDATDQSVSGNK</sequence>
<reference evidence="3 4" key="1">
    <citation type="submission" date="2019-08" db="EMBL/GenBank/DDBJ databases">
        <title>Bacillus genomes from the desert of Cuatro Cienegas, Coahuila.</title>
        <authorList>
            <person name="Olmedo-Alvarez G."/>
        </authorList>
    </citation>
    <scope>NUCLEOTIDE SEQUENCE [LARGE SCALE GENOMIC DNA]</scope>
    <source>
        <strain evidence="3 4">CH98b_3T</strain>
    </source>
</reference>
<dbReference type="AlphaFoldDB" id="A0A5D4TDQ3"/>
<evidence type="ECO:0000313" key="3">
    <source>
        <dbReference type="EMBL" id="TYS73737.1"/>
    </source>
</evidence>
<proteinExistence type="inferred from homology"/>
<evidence type="ECO:0000313" key="4">
    <source>
        <dbReference type="Proteomes" id="UP000324517"/>
    </source>
</evidence>
<dbReference type="InterPro" id="IPR019618">
    <property type="entry name" value="Spore_germination_GerPA"/>
</dbReference>
<protein>
    <submittedName>
        <fullName evidence="3">Spore germination protein</fullName>
    </submittedName>
</protein>
<dbReference type="EMBL" id="VTET01000002">
    <property type="protein sequence ID" value="TYS73737.1"/>
    <property type="molecule type" value="Genomic_DNA"/>
</dbReference>
<evidence type="ECO:0000256" key="2">
    <source>
        <dbReference type="SAM" id="MobiDB-lite"/>
    </source>
</evidence>
<dbReference type="PANTHER" id="PTHR37808">
    <property type="entry name" value="SPORE GERMINATION PROTEIN-LIKE PROTEIN YDZR-RELATED"/>
    <property type="match status" value="1"/>
</dbReference>
<feature type="compositionally biased region" description="Low complexity" evidence="2">
    <location>
        <begin position="43"/>
        <end position="54"/>
    </location>
</feature>
<evidence type="ECO:0000256" key="1">
    <source>
        <dbReference type="ARBA" id="ARBA00008103"/>
    </source>
</evidence>
<feature type="region of interest" description="Disordered" evidence="2">
    <location>
        <begin position="28"/>
        <end position="72"/>
    </location>
</feature>
<dbReference type="PANTHER" id="PTHR37808:SF1">
    <property type="entry name" value="SPORE GERMINATION PROTEIN-LIKE PROTEIN YDZR"/>
    <property type="match status" value="1"/>
</dbReference>
<dbReference type="Pfam" id="PF10676">
    <property type="entry name" value="gerPA"/>
    <property type="match status" value="1"/>
</dbReference>
<organism evidence="3 4">
    <name type="scientific">Sutcliffiella horikoshii</name>
    <dbReference type="NCBI Taxonomy" id="79883"/>
    <lineage>
        <taxon>Bacteria</taxon>
        <taxon>Bacillati</taxon>
        <taxon>Bacillota</taxon>
        <taxon>Bacilli</taxon>
        <taxon>Bacillales</taxon>
        <taxon>Bacillaceae</taxon>
        <taxon>Sutcliffiella</taxon>
    </lineage>
</organism>
<gene>
    <name evidence="3" type="ORF">FZC75_05260</name>
</gene>